<comment type="caution">
    <text evidence="2">The sequence shown here is derived from an EMBL/GenBank/DDBJ whole genome shotgun (WGS) entry which is preliminary data.</text>
</comment>
<evidence type="ECO:0000256" key="1">
    <source>
        <dbReference type="SAM" id="MobiDB-lite"/>
    </source>
</evidence>
<dbReference type="RefSeq" id="WP_183226542.1">
    <property type="nucleotide sequence ID" value="NZ_BMPW01000010.1"/>
</dbReference>
<keyword evidence="3" id="KW-1185">Reference proteome</keyword>
<evidence type="ECO:0000313" key="2">
    <source>
        <dbReference type="EMBL" id="MBB3100506.1"/>
    </source>
</evidence>
<dbReference type="EMBL" id="JACHXF010000025">
    <property type="protein sequence ID" value="MBB3100506.1"/>
    <property type="molecule type" value="Genomic_DNA"/>
</dbReference>
<proteinExistence type="predicted"/>
<dbReference type="AlphaFoldDB" id="A0A7W5AQJ6"/>
<feature type="region of interest" description="Disordered" evidence="1">
    <location>
        <begin position="78"/>
        <end position="100"/>
    </location>
</feature>
<evidence type="ECO:0000313" key="3">
    <source>
        <dbReference type="Proteomes" id="UP000590749"/>
    </source>
</evidence>
<dbReference type="Proteomes" id="UP000590749">
    <property type="component" value="Unassembled WGS sequence"/>
</dbReference>
<reference evidence="2 3" key="1">
    <citation type="submission" date="2020-08" db="EMBL/GenBank/DDBJ databases">
        <title>Genomic Encyclopedia of Type Strains, Phase III (KMG-III): the genomes of soil and plant-associated and newly described type strains.</title>
        <authorList>
            <person name="Whitman W."/>
        </authorList>
    </citation>
    <scope>NUCLEOTIDE SEQUENCE [LARGE SCALE GENOMIC DNA]</scope>
    <source>
        <strain evidence="2 3">CECT 3287</strain>
    </source>
</reference>
<sequence>MFGEQHHTTPDLVPRTKPPSARQVASWIYGHLDNLDGVDVGGLDRCPNLANTASLATTLTGLQSASLKGWITTAPQTGLPGIRDHRLRHRPGPAVQSWAR</sequence>
<name>A0A7W5AQJ6_9ACTN</name>
<organism evidence="2 3">
    <name type="scientific">Actinoplanes campanulatus</name>
    <dbReference type="NCBI Taxonomy" id="113559"/>
    <lineage>
        <taxon>Bacteria</taxon>
        <taxon>Bacillati</taxon>
        <taxon>Actinomycetota</taxon>
        <taxon>Actinomycetes</taxon>
        <taxon>Micromonosporales</taxon>
        <taxon>Micromonosporaceae</taxon>
        <taxon>Actinoplanes</taxon>
    </lineage>
</organism>
<gene>
    <name evidence="2" type="ORF">FHR83_008228</name>
</gene>
<accession>A0A7W5AQJ6</accession>
<protein>
    <submittedName>
        <fullName evidence="2">Uncharacterized protein</fullName>
    </submittedName>
</protein>